<dbReference type="EMBL" id="CAVMBE010000073">
    <property type="protein sequence ID" value="CAK4032900.1"/>
    <property type="molecule type" value="Genomic_DNA"/>
</dbReference>
<keyword evidence="3" id="KW-1185">Reference proteome</keyword>
<evidence type="ECO:0000313" key="3">
    <source>
        <dbReference type="Proteomes" id="UP001296104"/>
    </source>
</evidence>
<dbReference type="InterPro" id="IPR000073">
    <property type="entry name" value="AB_hydrolase_1"/>
</dbReference>
<evidence type="ECO:0000313" key="2">
    <source>
        <dbReference type="EMBL" id="CAK4032900.1"/>
    </source>
</evidence>
<organism evidence="2 3">
    <name type="scientific">Lecanosticta acicola</name>
    <dbReference type="NCBI Taxonomy" id="111012"/>
    <lineage>
        <taxon>Eukaryota</taxon>
        <taxon>Fungi</taxon>
        <taxon>Dikarya</taxon>
        <taxon>Ascomycota</taxon>
        <taxon>Pezizomycotina</taxon>
        <taxon>Dothideomycetes</taxon>
        <taxon>Dothideomycetidae</taxon>
        <taxon>Mycosphaerellales</taxon>
        <taxon>Mycosphaerellaceae</taxon>
        <taxon>Lecanosticta</taxon>
    </lineage>
</organism>
<dbReference type="Pfam" id="PF12697">
    <property type="entry name" value="Abhydrolase_6"/>
    <property type="match status" value="1"/>
</dbReference>
<reference evidence="2" key="1">
    <citation type="submission" date="2023-11" db="EMBL/GenBank/DDBJ databases">
        <authorList>
            <person name="Alioto T."/>
            <person name="Alioto T."/>
            <person name="Gomez Garrido J."/>
        </authorList>
    </citation>
    <scope>NUCLEOTIDE SEQUENCE</scope>
</reference>
<protein>
    <submittedName>
        <fullName evidence="2">Alpha beta-hydrolase</fullName>
    </submittedName>
</protein>
<sequence>MKTTAATLALTGSAAAQMMAGYVPSSQFLASNPGGAIPAGVQAPSQQGFSNATIHPSRGGLAVCVSGLVPVQATAMNMRFNLSLPTNQSQVTEMFVESVTSGSMAMQKIMEGTQMINGSYQIGATLCTPANNTKPSGVQILTHGIGFDRSYWDFAPGYSYVDVATQNNYATFFYDRLGVGMSSKPDAISVVQSFMELEIANVLAKNLKNGTYSGLSFQKVVGAGHSFGSVITEGITAKYPTTLDGAILTGFSTNSTAMPTFLQALNLAIASQNAPYRFSSPDLTNGYLVSSSAISTQIGFFRAPGFDPAILNLAEATKGTVTLGELLTTTAVVLPASNYTRPVAVVNGDNDLPFCFGNCSYPTNQAQAALTMLYQNSNATGTYLAPTTGHGLNLHYSAVAAYHYIQDFVNENVGTS</sequence>
<accession>A0AAI8Z5N1</accession>
<comment type="caution">
    <text evidence="2">The sequence shown here is derived from an EMBL/GenBank/DDBJ whole genome shotgun (WGS) entry which is preliminary data.</text>
</comment>
<dbReference type="AlphaFoldDB" id="A0AAI8Z5N1"/>
<proteinExistence type="predicted"/>
<dbReference type="Proteomes" id="UP001296104">
    <property type="component" value="Unassembled WGS sequence"/>
</dbReference>
<dbReference type="InterPro" id="IPR029058">
    <property type="entry name" value="AB_hydrolase_fold"/>
</dbReference>
<gene>
    <name evidence="2" type="ORF">LECACI_7A008058</name>
</gene>
<feature type="domain" description="AB hydrolase-1" evidence="1">
    <location>
        <begin position="140"/>
        <end position="401"/>
    </location>
</feature>
<name>A0AAI8Z5N1_9PEZI</name>
<evidence type="ECO:0000259" key="1">
    <source>
        <dbReference type="Pfam" id="PF12697"/>
    </source>
</evidence>
<dbReference type="Gene3D" id="3.40.50.1820">
    <property type="entry name" value="alpha/beta hydrolase"/>
    <property type="match status" value="1"/>
</dbReference>
<dbReference type="SUPFAM" id="SSF53474">
    <property type="entry name" value="alpha/beta-Hydrolases"/>
    <property type="match status" value="1"/>
</dbReference>